<gene>
    <name evidence="11" type="primary">Dmel\CG30288</name>
    <name evidence="12" type="synonym">CG30288-RC</name>
    <name evidence="11" type="synonym">SP225</name>
    <name evidence="11 13" type="ORF">CG30288</name>
    <name evidence="11" type="ORF">Dmel_CG30288</name>
</gene>
<reference evidence="11 14" key="3">
    <citation type="journal article" date="2002" name="Genome Biol.">
        <title>Annotation of the Drosophila melanogaster euchromatic genome: a systematic review.</title>
        <authorList>
            <person name="Misra S."/>
            <person name="Crosby M.A."/>
            <person name="Mungall C.J."/>
            <person name="Matthews B.B."/>
            <person name="Campbell K.S."/>
            <person name="Hradecky P."/>
            <person name="Huang Y."/>
            <person name="Kaminker J.S."/>
            <person name="Millburn G.H."/>
            <person name="Prochnik S.E."/>
            <person name="Smith C.D."/>
            <person name="Tupy J.L."/>
            <person name="Whitfied E.J."/>
            <person name="Bayraktaroglu L."/>
            <person name="Berman B.P."/>
            <person name="Bettencourt B.R."/>
            <person name="Celniker S.E."/>
            <person name="de Grey A.D."/>
            <person name="Drysdale R.A."/>
            <person name="Harris N.L."/>
            <person name="Richter J."/>
            <person name="Russo S."/>
            <person name="Schroeder A.J."/>
            <person name="Shu S.Q."/>
            <person name="Stapleton M."/>
            <person name="Yamada C."/>
            <person name="Ashburner M."/>
            <person name="Gelbart W.M."/>
            <person name="Rubin G.M."/>
            <person name="Lewis S.E."/>
        </authorList>
    </citation>
    <scope>GENOME REANNOTATION</scope>
    <source>
        <strain evidence="14">Berkeley</strain>
    </source>
</reference>
<keyword evidence="1" id="KW-0645">Protease</keyword>
<dbReference type="PANTHER" id="PTHR24256">
    <property type="entry name" value="TRYPTASE-RELATED"/>
    <property type="match status" value="1"/>
</dbReference>
<evidence type="ECO:0000256" key="2">
    <source>
        <dbReference type="ARBA" id="ARBA00022723"/>
    </source>
</evidence>
<dbReference type="FunFam" id="2.40.10.10:FF:000078">
    <property type="entry name" value="Serine protease H137"/>
    <property type="match status" value="1"/>
</dbReference>
<dbReference type="InterPro" id="IPR043504">
    <property type="entry name" value="Peptidase_S1_PA_chymotrypsin"/>
</dbReference>
<keyword evidence="7" id="KW-1015">Disulfide bond</keyword>
<dbReference type="EMBL" id="AE013599">
    <property type="protein sequence ID" value="AAM70917.3"/>
    <property type="molecule type" value="Genomic_DNA"/>
</dbReference>
<reference evidence="11" key="15">
    <citation type="submission" date="2020-05" db="EMBL/GenBank/DDBJ databases">
        <title>Drosophila melanogaster release 4 sequence.</title>
        <authorList>
            <consortium name="Berkeley Drosophila Genome Project"/>
            <person name="Celniker S."/>
            <person name="Carlson J."/>
            <person name="Wan K."/>
            <person name="Pfeiffer B."/>
            <person name="Frise E."/>
            <person name="George R."/>
            <person name="Hoskins R."/>
            <person name="Stapleton M."/>
            <person name="Pacleb J."/>
            <person name="Park S."/>
            <person name="Svirskas R."/>
            <person name="Smith E."/>
            <person name="Yu C."/>
            <person name="Rubin G."/>
        </authorList>
    </citation>
    <scope>NUCLEOTIDE SEQUENCE</scope>
</reference>
<dbReference type="GO" id="GO:0005615">
    <property type="term" value="C:extracellular space"/>
    <property type="evidence" value="ECO:0000318"/>
    <property type="project" value="GO_Central"/>
</dbReference>
<reference evidence="11" key="14">
    <citation type="submission" date="2020-04" db="EMBL/GenBank/DDBJ databases">
        <authorList>
            <consortium name="FlyBase"/>
        </authorList>
    </citation>
    <scope>NUCLEOTIDE SEQUENCE</scope>
</reference>
<dbReference type="PRINTS" id="PR00722">
    <property type="entry name" value="CHYMOTRYPSIN"/>
</dbReference>
<dbReference type="AGR" id="FB:FBgn0050288"/>
<reference evidence="11 14" key="8">
    <citation type="journal article" date="2007" name="Science">
        <title>The Release 5.1 annotation of Drosophila melanogaster heterochromatin.</title>
        <authorList>
            <person name="Smith C.D."/>
            <person name="Shu S."/>
            <person name="Mungall C.J."/>
            <person name="Karpen G.H."/>
        </authorList>
    </citation>
    <scope>NUCLEOTIDE SEQUENCE [LARGE SCALE GENOMIC DNA]</scope>
    <source>
        <strain evidence="14">Berkeley</strain>
    </source>
</reference>
<evidence type="ECO:0000259" key="10">
    <source>
        <dbReference type="PROSITE" id="PS50240"/>
    </source>
</evidence>
<dbReference type="RefSeq" id="NP_001097398.1">
    <property type="nucleotide sequence ID" value="NM_001103928.2"/>
</dbReference>
<dbReference type="KEGG" id="dme:Dmel_CG30288"/>
<dbReference type="GO" id="GO:0006508">
    <property type="term" value="P:proteolysis"/>
    <property type="evidence" value="ECO:0000318"/>
    <property type="project" value="GO_Central"/>
</dbReference>
<reference evidence="11 14" key="2">
    <citation type="journal article" date="2002" name="Genome Biol.">
        <title>Finishing a whole-genome shotgun: release 3 of the Drosophila melanogaster euchromatic genome sequence.</title>
        <authorList>
            <person name="Celniker S.E."/>
            <person name="Wheeler D.A."/>
            <person name="Kronmiller B."/>
            <person name="Carlson J.W."/>
            <person name="Halpern A."/>
            <person name="Patel S."/>
            <person name="Adams M."/>
            <person name="Champe M."/>
            <person name="Dugan S.P."/>
            <person name="Frise E."/>
            <person name="Hodgson A."/>
            <person name="George R.A."/>
            <person name="Hoskins R.A."/>
            <person name="Laverty T."/>
            <person name="Muzny D.M."/>
            <person name="Nelson C.R."/>
            <person name="Pacleb J.M."/>
            <person name="Park S."/>
            <person name="Pfeiffer B.D."/>
            <person name="Richards S."/>
            <person name="Sodergren E.J."/>
            <person name="Svirskas R."/>
            <person name="Tabor P.E."/>
            <person name="Wan K."/>
            <person name="Stapleton M."/>
            <person name="Sutton G.G."/>
            <person name="Venter C."/>
            <person name="Weinstock G."/>
            <person name="Scherer S.E."/>
            <person name="Myers E.W."/>
            <person name="Gibbs R.A."/>
            <person name="Rubin G.M."/>
        </authorList>
    </citation>
    <scope>NUCLEOTIDE SEQUENCE [LARGE SCALE GENOMIC DNA]</scope>
    <source>
        <strain evidence="14">Berkeley</strain>
    </source>
</reference>
<evidence type="ECO:0000256" key="4">
    <source>
        <dbReference type="ARBA" id="ARBA00022825"/>
    </source>
</evidence>
<evidence type="ECO:0000313" key="13">
    <source>
        <dbReference type="FlyBase" id="FBgn0050288"/>
    </source>
</evidence>
<organism evidence="11 14">
    <name type="scientific">Drosophila melanogaster</name>
    <name type="common">Fruit fly</name>
    <dbReference type="NCBI Taxonomy" id="7227"/>
    <lineage>
        <taxon>Eukaryota</taxon>
        <taxon>Metazoa</taxon>
        <taxon>Ecdysozoa</taxon>
        <taxon>Arthropoda</taxon>
        <taxon>Hexapoda</taxon>
        <taxon>Insecta</taxon>
        <taxon>Pterygota</taxon>
        <taxon>Neoptera</taxon>
        <taxon>Endopterygota</taxon>
        <taxon>Diptera</taxon>
        <taxon>Brachycera</taxon>
        <taxon>Muscomorpha</taxon>
        <taxon>Ephydroidea</taxon>
        <taxon>Drosophilidae</taxon>
        <taxon>Drosophila</taxon>
        <taxon>Sophophora</taxon>
    </lineage>
</organism>
<dbReference type="GO" id="GO:0046872">
    <property type="term" value="F:metal ion binding"/>
    <property type="evidence" value="ECO:0007669"/>
    <property type="project" value="UniProtKB-KW"/>
</dbReference>
<dbReference type="STRING" id="7227.FBpp0112279"/>
<dbReference type="InParanoid" id="Q8IRK6"/>
<reference evidence="11 14" key="6">
    <citation type="journal article" date="2005" name="PLoS Comput. Biol.">
        <title>Combined evidence annotation of transposable elements in genome sequences.</title>
        <authorList>
            <person name="Quesneville H."/>
            <person name="Bergman C.M."/>
            <person name="Andrieu O."/>
            <person name="Autard D."/>
            <person name="Nouaud D."/>
            <person name="Ashburner M."/>
            <person name="Anxolabehere D."/>
        </authorList>
    </citation>
    <scope>NUCLEOTIDE SEQUENCE [LARGE SCALE GENOMIC DNA]</scope>
    <source>
        <strain evidence="14">Berkeley</strain>
    </source>
</reference>
<feature type="domain" description="Peptidase S1" evidence="10">
    <location>
        <begin position="43"/>
        <end position="275"/>
    </location>
</feature>
<feature type="signal peptide" evidence="9">
    <location>
        <begin position="1"/>
        <end position="23"/>
    </location>
</feature>
<dbReference type="InterPro" id="IPR009003">
    <property type="entry name" value="Peptidase_S1_PA"/>
</dbReference>
<dbReference type="Gene3D" id="2.40.10.10">
    <property type="entry name" value="Trypsin-like serine proteases"/>
    <property type="match status" value="2"/>
</dbReference>
<evidence type="ECO:0000256" key="8">
    <source>
        <dbReference type="ARBA" id="ARBA00024195"/>
    </source>
</evidence>
<keyword evidence="9" id="KW-0732">Signal</keyword>
<dbReference type="PaxDb" id="7227-FBpp0112279"/>
<dbReference type="CDD" id="cd00190">
    <property type="entry name" value="Tryp_SPc"/>
    <property type="match status" value="1"/>
</dbReference>
<dbReference type="BioGRID-ORCS" id="246531">
    <property type="hits" value="0 hits in 1 CRISPR screen"/>
</dbReference>
<dbReference type="EMBL" id="BT124797">
    <property type="protein sequence ID" value="ADF87892.1"/>
    <property type="molecule type" value="mRNA"/>
</dbReference>
<dbReference type="UCSC" id="CG30288-RC">
    <property type="organism name" value="d. melanogaster"/>
</dbReference>
<dbReference type="SMR" id="Q8IRK6"/>
<dbReference type="OMA" id="CDASRDI"/>
<dbReference type="InterPro" id="IPR051487">
    <property type="entry name" value="Ser/Thr_Proteases_Immune/Dev"/>
</dbReference>
<evidence type="ECO:0000313" key="14">
    <source>
        <dbReference type="Proteomes" id="UP000000803"/>
    </source>
</evidence>
<reference evidence="11" key="12">
    <citation type="journal article" date="2015" name="G3 (Bethesda)">
        <title>Gene Model Annotations for Drosophila melanogaster: The Rule-Benders.</title>
        <authorList>
            <consortium name="FlyBase Consortium"/>
            <person name="Crosby M.A."/>
            <person name="Gramates L.S."/>
            <person name="Dos Santos G."/>
            <person name="Matthews B.B."/>
            <person name="St Pierre S.E."/>
            <person name="Zhou P."/>
            <person name="Schroeder A.J."/>
            <person name="Falls K."/>
            <person name="Emmert D.B."/>
            <person name="Russo S.M."/>
            <person name="Gelbart W.M."/>
            <person name="null"/>
        </authorList>
    </citation>
    <scope>NUCLEOTIDE SEQUENCE</scope>
</reference>
<evidence type="ECO:0000256" key="5">
    <source>
        <dbReference type="ARBA" id="ARBA00022837"/>
    </source>
</evidence>
<dbReference type="GO" id="GO:0004252">
    <property type="term" value="F:serine-type endopeptidase activity"/>
    <property type="evidence" value="ECO:0000255"/>
    <property type="project" value="FlyBase"/>
</dbReference>
<dbReference type="PROSITE" id="PS50240">
    <property type="entry name" value="TRYPSIN_DOM"/>
    <property type="match status" value="1"/>
</dbReference>
<proteinExistence type="evidence at transcript level"/>
<keyword evidence="6" id="KW-0865">Zymogen</keyword>
<dbReference type="eggNOG" id="KOG3627">
    <property type="taxonomic scope" value="Eukaryota"/>
</dbReference>
<keyword evidence="5" id="KW-0106">Calcium</keyword>
<name>Q8IRK6_DROME</name>
<dbReference type="Bgee" id="FBgn0050288">
    <property type="expression patterns" value="Expressed in arthropod fat body and 3 other cell types or tissues"/>
</dbReference>
<evidence type="ECO:0000313" key="11">
    <source>
        <dbReference type="EMBL" id="AAM70917.3"/>
    </source>
</evidence>
<dbReference type="OrthoDB" id="8250810at2759"/>
<keyword evidence="2" id="KW-0479">Metal-binding</keyword>
<dbReference type="FlyBase" id="FBgn0050288">
    <property type="gene designation" value="CG30288"/>
</dbReference>
<dbReference type="AlphaFoldDB" id="Q8IRK6"/>
<dbReference type="InterPro" id="IPR033116">
    <property type="entry name" value="TRYPSIN_SER"/>
</dbReference>
<dbReference type="GeneID" id="246531"/>
<dbReference type="SUPFAM" id="SSF50494">
    <property type="entry name" value="Trypsin-like serine proteases"/>
    <property type="match status" value="1"/>
</dbReference>
<dbReference type="DNASU" id="246531"/>
<reference evidence="11" key="11">
    <citation type="journal article" date="2015" name="G3 (Bethesda)">
        <title>Gene Model Annotations for Drosophila melanogaster: Impact of High-Throughput Data.</title>
        <authorList>
            <consortium name="FlyBase Consortium"/>
            <person name="Matthews B.B."/>
            <person name="Dos Santos G."/>
            <person name="Crosby M.A."/>
            <person name="Emmert D.B."/>
            <person name="St Pierre S.E."/>
            <person name="Gramates L.S."/>
            <person name="Zhou P."/>
            <person name="Schroeder A.J."/>
            <person name="Falls K."/>
            <person name="Strelets V."/>
            <person name="Russo S.M."/>
            <person name="Gelbart W.M."/>
            <person name="null"/>
        </authorList>
    </citation>
    <scope>NUCLEOTIDE SEQUENCE</scope>
</reference>
<dbReference type="FunCoup" id="Q8IRK6">
    <property type="interactions" value="57"/>
</dbReference>
<reference evidence="11 14" key="9">
    <citation type="journal article" date="2007" name="Science">
        <title>Sequence finishing and mapping of Drosophila melanogaster heterochromatin.</title>
        <authorList>
            <person name="Hoskins R.A."/>
            <person name="Carlson J.W."/>
            <person name="Kennedy C."/>
            <person name="Acevedo D."/>
            <person name="Evans-Holm M."/>
            <person name="Frise E."/>
            <person name="Wan K.H."/>
            <person name="Park S."/>
            <person name="Mendez-Lago M."/>
            <person name="Rossi F."/>
            <person name="Villasante A."/>
            <person name="Dimitri P."/>
            <person name="Karpen G.H."/>
            <person name="Celniker S.E."/>
        </authorList>
    </citation>
    <scope>NUCLEOTIDE SEQUENCE [LARGE SCALE GENOMIC DNA]</scope>
    <source>
        <strain evidence="14">Berkeley</strain>
    </source>
</reference>
<evidence type="ECO:0000256" key="6">
    <source>
        <dbReference type="ARBA" id="ARBA00023145"/>
    </source>
</evidence>
<reference evidence="11 14" key="1">
    <citation type="journal article" date="2000" name="Science">
        <title>The genome sequence of Drosophila melanogaster.</title>
        <authorList>
            <person name="Adams M.D."/>
            <person name="Celniker S.E."/>
            <person name="Holt R.A."/>
            <person name="Evans C.A."/>
            <person name="Gocayne J.D."/>
            <person name="Amanatides P.G."/>
            <person name="Scherer S.E."/>
            <person name="Li P.W."/>
            <person name="Hoskins R.A."/>
            <person name="Galle R.F."/>
            <person name="George R.A."/>
            <person name="Lewis S.E."/>
            <person name="Richards S."/>
            <person name="Ashburner M."/>
            <person name="Henderson S.N."/>
            <person name="Sutton G.G."/>
            <person name="Wortman J.R."/>
            <person name="Yandell M.D."/>
            <person name="Zhang Q."/>
            <person name="Chen L.X."/>
            <person name="Brandon R.C."/>
            <person name="Rogers Y.H."/>
            <person name="Blazej R.G."/>
            <person name="Champe M."/>
            <person name="Pfeiffer B.D."/>
            <person name="Wan K.H."/>
            <person name="Doyle C."/>
            <person name="Baxter E.G."/>
            <person name="Helt G."/>
            <person name="Nelson C.R."/>
            <person name="Gabor G.L."/>
            <person name="Abril J.F."/>
            <person name="Agbayani A."/>
            <person name="An H.J."/>
            <person name="Andrews-Pfannkoch C."/>
            <person name="Baldwin D."/>
            <person name="Ballew R.M."/>
            <person name="Basu A."/>
            <person name="Baxendale J."/>
            <person name="Bayraktaroglu L."/>
            <person name="Beasley E.M."/>
            <person name="Beeson K.Y."/>
            <person name="Benos P.V."/>
            <person name="Berman B.P."/>
            <person name="Bhandari D."/>
            <person name="Bolshakov S."/>
            <person name="Borkova D."/>
            <person name="Botchan M.R."/>
            <person name="Bouck J."/>
            <person name="Brokstein P."/>
            <person name="Brottier P."/>
            <person name="Burtis K.C."/>
            <person name="Busam D.A."/>
            <person name="Butler H."/>
            <person name="Cadieu E."/>
            <person name="Center A."/>
            <person name="Chandra I."/>
            <person name="Cherry J.M."/>
            <person name="Cawley S."/>
            <person name="Dahlke C."/>
            <person name="Davenport L.B."/>
            <person name="Davies P."/>
            <person name="de Pablos B."/>
            <person name="Delcher A."/>
            <person name="Deng Z."/>
            <person name="Mays A.D."/>
            <person name="Dew I."/>
            <person name="Dietz S.M."/>
            <person name="Dodson K."/>
            <person name="Doup L.E."/>
            <person name="Downes M."/>
            <person name="Dugan-Rocha S."/>
            <person name="Dunkov B.C."/>
            <person name="Dunn P."/>
            <person name="Durbin K.J."/>
            <person name="Evangelista C.C."/>
            <person name="Ferraz C."/>
            <person name="Ferriera S."/>
            <person name="Fleischmann W."/>
            <person name="Fosler C."/>
            <person name="Gabrielian A.E."/>
            <person name="Garg N.S."/>
            <person name="Gelbart W.M."/>
            <person name="Glasser K."/>
            <person name="Glodek A."/>
            <person name="Gong F."/>
            <person name="Gorrell J.H."/>
            <person name="Gu Z."/>
            <person name="Guan P."/>
            <person name="Harris M."/>
            <person name="Harris N.L."/>
            <person name="Harvey D."/>
            <person name="Heiman T.J."/>
            <person name="Hernandez J.R."/>
            <person name="Houck J."/>
            <person name="Hostin D."/>
            <person name="Houston K.A."/>
            <person name="Howland T.J."/>
            <person name="Wei M.H."/>
            <person name="Ibegwam C."/>
            <person name="Jalali M."/>
            <person name="Kalush F."/>
            <person name="Karpen G.H."/>
            <person name="Ke Z."/>
            <person name="Kennison J.A."/>
            <person name="Ketchum K.A."/>
            <person name="Kimmel B.E."/>
            <person name="Kodira C.D."/>
            <person name="Kraft C."/>
            <person name="Kravitz S."/>
            <person name="Kulp D."/>
            <person name="Lai Z."/>
            <person name="Lasko P."/>
            <person name="Lei Y."/>
            <person name="Levitsky A.A."/>
            <person name="Li J."/>
            <person name="Li Z."/>
            <person name="Liang Y."/>
            <person name="Lin X."/>
            <person name="Liu X."/>
            <person name="Mattei B."/>
            <person name="McIntosh T.C."/>
            <person name="McLeod M.P."/>
            <person name="McPherson D."/>
            <person name="Merkulov G."/>
            <person name="Milshina N.V."/>
            <person name="Mobarry C."/>
            <person name="Morris J."/>
            <person name="Moshrefi A."/>
            <person name="Mount S.M."/>
            <person name="Moy M."/>
            <person name="Murphy B."/>
            <person name="Murphy L."/>
            <person name="Muzny D.M."/>
            <person name="Nelson D.L."/>
            <person name="Nelson D.R."/>
            <person name="Nelson K.A."/>
            <person name="Nixon K."/>
            <person name="Nusskern D.R."/>
            <person name="Pacleb J.M."/>
            <person name="Palazzolo M."/>
            <person name="Pittman G.S."/>
            <person name="Pan S."/>
            <person name="Pollard J."/>
            <person name="Puri V."/>
            <person name="Reese M.G."/>
            <person name="Reinert K."/>
            <person name="Remington K."/>
            <person name="Saunders R.D."/>
            <person name="Scheeler F."/>
            <person name="Shen H."/>
            <person name="Shue B.C."/>
            <person name="Siden-Kiamos I."/>
            <person name="Simpson M."/>
            <person name="Skupski M.P."/>
            <person name="Smith T."/>
            <person name="Spier E."/>
            <person name="Spradling A.C."/>
            <person name="Stapleton M."/>
            <person name="Strong R."/>
            <person name="Sun E."/>
            <person name="Svirskas R."/>
            <person name="Tector C."/>
            <person name="Turner R."/>
            <person name="Venter E."/>
            <person name="Wang A.H."/>
            <person name="Wang X."/>
            <person name="Wang Z.Y."/>
            <person name="Wassarman D.A."/>
            <person name="Weinstock G.M."/>
            <person name="Weissenbach J."/>
            <person name="Williams S.M."/>
            <person name="WoodageT"/>
            <person name="Worley K.C."/>
            <person name="Wu D."/>
            <person name="Yang S."/>
            <person name="Yao Q.A."/>
            <person name="Ye J."/>
            <person name="Yeh R.F."/>
            <person name="Zaveri J.S."/>
            <person name="Zhan M."/>
            <person name="Zhang G."/>
            <person name="Zhao Q."/>
            <person name="Zheng L."/>
            <person name="Zheng X.H."/>
            <person name="Zhong F.N."/>
            <person name="Zhong W."/>
            <person name="Zhou X."/>
            <person name="Zhu S."/>
            <person name="Zhu X."/>
            <person name="Smith H.O."/>
            <person name="Gibbs R.A."/>
            <person name="Myers E.W."/>
            <person name="Rubin G.M."/>
            <person name="Venter J.C."/>
        </authorList>
    </citation>
    <scope>NUCLEOTIDE SEQUENCE [LARGE SCALE GENOMIC DNA]</scope>
    <source>
        <strain evidence="14">Berkeley</strain>
    </source>
</reference>
<feature type="chain" id="PRO_5015099164" evidence="9">
    <location>
        <begin position="24"/>
        <end position="282"/>
    </location>
</feature>
<evidence type="ECO:0000256" key="7">
    <source>
        <dbReference type="ARBA" id="ARBA00023157"/>
    </source>
</evidence>
<dbReference type="PROSITE" id="PS00135">
    <property type="entry name" value="TRYPSIN_SER"/>
    <property type="match status" value="1"/>
</dbReference>
<protein>
    <submittedName>
        <fullName evidence="12">RT07670p</fullName>
    </submittedName>
</protein>
<keyword evidence="3 11" id="KW-0378">Hydrolase</keyword>
<dbReference type="VEuPathDB" id="VectorBase:FBgn0050288"/>
<dbReference type="MEROPS" id="S01.A30"/>
<reference evidence="11" key="13">
    <citation type="journal article" date="2015" name="Genome Res.">
        <title>The Release 6 reference sequence of the Drosophila melanogaster genome.</title>
        <authorList>
            <person name="Hoskins R.A."/>
            <person name="Carlson J.W."/>
            <person name="Wan K.H."/>
            <person name="Park S."/>
            <person name="Mendez I."/>
            <person name="Galle S.E."/>
            <person name="Booth B.W."/>
            <person name="Pfeiffer B.D."/>
            <person name="George R.A."/>
            <person name="Svirskas R."/>
            <person name="Krzywinski M."/>
            <person name="Schein J."/>
            <person name="Accardo M.C."/>
            <person name="Damia E."/>
            <person name="Messina G."/>
            <person name="Mendez-Lago M."/>
            <person name="de Pablos B."/>
            <person name="Demakova O.V."/>
            <person name="Andreyeva E.N."/>
            <person name="Boldyreva L.V."/>
            <person name="Marra M."/>
            <person name="Carvalho A.B."/>
            <person name="Dimitri P."/>
            <person name="Villasante A."/>
            <person name="Zhimulev I.F."/>
            <person name="Rubin G.M."/>
            <person name="Karpen G.H."/>
            <person name="Celniker S.E."/>
        </authorList>
    </citation>
    <scope>NUCLEOTIDE SEQUENCE</scope>
</reference>
<dbReference type="SMART" id="SM00020">
    <property type="entry name" value="Tryp_SPc"/>
    <property type="match status" value="1"/>
</dbReference>
<dbReference type="InterPro" id="IPR001314">
    <property type="entry name" value="Peptidase_S1A"/>
</dbReference>
<evidence type="ECO:0000313" key="12">
    <source>
        <dbReference type="EMBL" id="ADF87892.1"/>
    </source>
</evidence>
<comment type="similarity">
    <text evidence="8">Belongs to the peptidase S1 family. CLIP subfamily.</text>
</comment>
<keyword evidence="4" id="KW-0720">Serine protease</keyword>
<dbReference type="InterPro" id="IPR001254">
    <property type="entry name" value="Trypsin_dom"/>
</dbReference>
<accession>Q8IRK6</accession>
<evidence type="ECO:0000256" key="3">
    <source>
        <dbReference type="ARBA" id="ARBA00022801"/>
    </source>
</evidence>
<reference evidence="11" key="7">
    <citation type="submission" date="2006-08" db="EMBL/GenBank/DDBJ databases">
        <authorList>
            <person name="Celniker S."/>
            <person name="Carlson J."/>
            <person name="Wan K."/>
            <person name="Frise E."/>
            <person name="Hoskins R."/>
            <person name="Park S."/>
            <person name="Svirskas R."/>
            <person name="Rubin G."/>
        </authorList>
    </citation>
    <scope>NUCLEOTIDE SEQUENCE</scope>
</reference>
<dbReference type="Proteomes" id="UP000000803">
    <property type="component" value="Chromosome 2R"/>
</dbReference>
<keyword evidence="14" id="KW-1185">Reference proteome</keyword>
<sequence length="282" mass="31294">MRLPIRQLVIVACLFIGIIRTESGRLLENDCGTTSSNGYRARIDGGRDAGMESNPWMVRVMISGKAVCGGSLITARFVLTAEHCISPMYMNVRLGEYDTRHPIFDCDDFVCTPRAYNVDVDRKIVHSNPGYDIGLLRMQRSVIFSNYVRPICLILGKTLGGNPLSILRFNFTGWGTNSDGEEQDRLQTATLQQLPQWSCERPGRPLDISYICAGSYISDSCKGDSGGPLSAIRTFEGQGRVFQFGVASQGLRLCSGLGIYTNVTHFTDWILDVIQNHSDDFE</sequence>
<reference evidence="11 14" key="5">
    <citation type="journal article" date="2002" name="Genome Biol.">
        <title>Heterochromatic sequences in a Drosophila whole-genome shotgun assembly.</title>
        <authorList>
            <person name="Hoskins R.A."/>
            <person name="Smith C.D."/>
            <person name="Carlson J.W."/>
            <person name="Carvalho A.B."/>
            <person name="Halpern A."/>
            <person name="Kaminker J.S."/>
            <person name="Kennedy C."/>
            <person name="Mungall C.J."/>
            <person name="Sullivan B.A."/>
            <person name="Sutton G.G."/>
            <person name="Yasuhara J.C."/>
            <person name="Wakimoto B.T."/>
            <person name="Myers E.W."/>
            <person name="Celniker S.E."/>
            <person name="Rubin G.M."/>
            <person name="Karpen G.H."/>
        </authorList>
    </citation>
    <scope>NUCLEOTIDE SEQUENCE [LARGE SCALE GENOMIC DNA]</scope>
    <source>
        <strain evidence="14">Berkeley</strain>
    </source>
</reference>
<evidence type="ECO:0000256" key="9">
    <source>
        <dbReference type="SAM" id="SignalP"/>
    </source>
</evidence>
<reference evidence="11 14" key="4">
    <citation type="journal article" date="2002" name="Genome Biol.">
        <title>The transposable elements of the Drosophila melanogaster euchromatin: a genomics perspective.</title>
        <authorList>
            <person name="Kaminker J.S."/>
            <person name="Bergman C.M."/>
            <person name="Kronmiller B."/>
            <person name="Carlson J."/>
            <person name="Svirskas R."/>
            <person name="Patel S."/>
            <person name="Frise E."/>
            <person name="Wheeler D.A."/>
            <person name="Lewis S.E."/>
            <person name="Rubin G.M."/>
            <person name="Ashburner M."/>
            <person name="Celniker S.E."/>
        </authorList>
    </citation>
    <scope>NUCLEOTIDE SEQUENCE [LARGE SCALE GENOMIC DNA]</scope>
    <source>
        <strain evidence="14">Berkeley</strain>
    </source>
</reference>
<dbReference type="HOGENOM" id="CLU_006842_0_3_1"/>
<reference evidence="12" key="10">
    <citation type="submission" date="2010-04" db="EMBL/GenBank/DDBJ databases">
        <authorList>
            <person name="Carlson J."/>
            <person name="Booth B."/>
            <person name="Frise E."/>
            <person name="Park S."/>
            <person name="Wan K."/>
            <person name="Yu C."/>
            <person name="Celniker S."/>
        </authorList>
    </citation>
    <scope>NUCLEOTIDE SEQUENCE</scope>
</reference>
<evidence type="ECO:0000256" key="1">
    <source>
        <dbReference type="ARBA" id="ARBA00022670"/>
    </source>
</evidence>
<dbReference type="Pfam" id="PF00089">
    <property type="entry name" value="Trypsin"/>
    <property type="match status" value="1"/>
</dbReference>